<proteinExistence type="inferred from homology"/>
<feature type="domain" description="N-acetyltransferase" evidence="4">
    <location>
        <begin position="29"/>
        <end position="185"/>
    </location>
</feature>
<keyword evidence="1 5" id="KW-0808">Transferase</keyword>
<evidence type="ECO:0000313" key="6">
    <source>
        <dbReference type="Proteomes" id="UP000025061"/>
    </source>
</evidence>
<dbReference type="Proteomes" id="UP000025061">
    <property type="component" value="Unassembled WGS sequence"/>
</dbReference>
<dbReference type="InterPro" id="IPR016181">
    <property type="entry name" value="Acyl_CoA_acyltransferase"/>
</dbReference>
<evidence type="ECO:0000313" key="5">
    <source>
        <dbReference type="EMBL" id="KCZ96023.1"/>
    </source>
</evidence>
<dbReference type="PANTHER" id="PTHR43792:SF8">
    <property type="entry name" value="[RIBOSOMAL PROTEIN US5]-ALANINE N-ACETYLTRANSFERASE"/>
    <property type="match status" value="1"/>
</dbReference>
<dbReference type="Pfam" id="PF13302">
    <property type="entry name" value="Acetyltransf_3"/>
    <property type="match status" value="1"/>
</dbReference>
<dbReference type="GO" id="GO:0008999">
    <property type="term" value="F:protein-N-terminal-alanine acetyltransferase activity"/>
    <property type="evidence" value="ECO:0007669"/>
    <property type="project" value="TreeGrafter"/>
</dbReference>
<accession>A0A059FZ61</accession>
<organism evidence="5 6">
    <name type="scientific">Hyphomonas hirschiana VP5</name>
    <dbReference type="NCBI Taxonomy" id="1280951"/>
    <lineage>
        <taxon>Bacteria</taxon>
        <taxon>Pseudomonadati</taxon>
        <taxon>Pseudomonadota</taxon>
        <taxon>Alphaproteobacteria</taxon>
        <taxon>Hyphomonadales</taxon>
        <taxon>Hyphomonadaceae</taxon>
        <taxon>Hyphomonas</taxon>
    </lineage>
</organism>
<dbReference type="RefSeq" id="WP_011646068.1">
    <property type="nucleotide sequence ID" value="NZ_ARYI01000001.1"/>
</dbReference>
<evidence type="ECO:0000259" key="4">
    <source>
        <dbReference type="PROSITE" id="PS51186"/>
    </source>
</evidence>
<reference evidence="5 6" key="1">
    <citation type="submission" date="2013-04" db="EMBL/GenBank/DDBJ databases">
        <title>Hyphomonas hirschiana VP5 Genome Sequencing.</title>
        <authorList>
            <person name="Lai Q."/>
            <person name="Shao Z."/>
        </authorList>
    </citation>
    <scope>NUCLEOTIDE SEQUENCE [LARGE SCALE GENOMIC DNA]</scope>
    <source>
        <strain evidence="5 6">VP5</strain>
    </source>
</reference>
<evidence type="ECO:0000256" key="2">
    <source>
        <dbReference type="ARBA" id="ARBA00023315"/>
    </source>
</evidence>
<dbReference type="InterPro" id="IPR000182">
    <property type="entry name" value="GNAT_dom"/>
</dbReference>
<dbReference type="PROSITE" id="PS51186">
    <property type="entry name" value="GNAT"/>
    <property type="match status" value="1"/>
</dbReference>
<comment type="similarity">
    <text evidence="3">Belongs to the acetyltransferase family. RimJ subfamily.</text>
</comment>
<dbReference type="GO" id="GO:0005737">
    <property type="term" value="C:cytoplasm"/>
    <property type="evidence" value="ECO:0007669"/>
    <property type="project" value="TreeGrafter"/>
</dbReference>
<dbReference type="EMBL" id="ARYI01000001">
    <property type="protein sequence ID" value="KCZ96023.1"/>
    <property type="molecule type" value="Genomic_DNA"/>
</dbReference>
<comment type="caution">
    <text evidence="5">The sequence shown here is derived from an EMBL/GenBank/DDBJ whole genome shotgun (WGS) entry which is preliminary data.</text>
</comment>
<evidence type="ECO:0000256" key="3">
    <source>
        <dbReference type="ARBA" id="ARBA00038502"/>
    </source>
</evidence>
<keyword evidence="2" id="KW-0012">Acyltransferase</keyword>
<sequence length="189" mass="21176">MAFVPLDTVIAGKRVALLAARKSDYEEWAALRTVSRDYLEPWEPSWPSDALSRKDWQRRVQVWTKAWKAGSGYVFLIRRLSDNALIGGASLTQVRPWPANSASLGYWMGAPHAGQGYMKEAVESLCAWAFPMLNLVRIEAGIVPENDRSRGVLEGTGFAEEGRASAYLEIAGQRRDHILFALVRADIRR</sequence>
<dbReference type="PANTHER" id="PTHR43792">
    <property type="entry name" value="GNAT FAMILY, PUTATIVE (AFU_ORTHOLOGUE AFUA_3G00765)-RELATED-RELATED"/>
    <property type="match status" value="1"/>
</dbReference>
<dbReference type="PATRIC" id="fig|1280951.3.peg.10"/>
<evidence type="ECO:0000256" key="1">
    <source>
        <dbReference type="ARBA" id="ARBA00022679"/>
    </source>
</evidence>
<dbReference type="SUPFAM" id="SSF55729">
    <property type="entry name" value="Acyl-CoA N-acyltransferases (Nat)"/>
    <property type="match status" value="1"/>
</dbReference>
<protein>
    <submittedName>
        <fullName evidence="5">Acetyltransferase</fullName>
    </submittedName>
</protein>
<dbReference type="InterPro" id="IPR051531">
    <property type="entry name" value="N-acetyltransferase"/>
</dbReference>
<dbReference type="AlphaFoldDB" id="A0A059FZ61"/>
<dbReference type="Gene3D" id="3.40.630.30">
    <property type="match status" value="1"/>
</dbReference>
<keyword evidence="6" id="KW-1185">Reference proteome</keyword>
<name>A0A059FZ61_9PROT</name>
<gene>
    <name evidence="5" type="ORF">HHI_00050</name>
</gene>